<evidence type="ECO:0000313" key="2">
    <source>
        <dbReference type="Proteomes" id="UP001221898"/>
    </source>
</evidence>
<evidence type="ECO:0000313" key="1">
    <source>
        <dbReference type="EMBL" id="KAJ8402863.1"/>
    </source>
</evidence>
<name>A0AAD7SHX6_9TELE</name>
<comment type="caution">
    <text evidence="1">The sequence shown here is derived from an EMBL/GenBank/DDBJ whole genome shotgun (WGS) entry which is preliminary data.</text>
</comment>
<dbReference type="AlphaFoldDB" id="A0AAD7SHX6"/>
<sequence length="104" mass="11659">MGYHSERLVNEYSQWHPLSGFFEKPTDLLPCRLQGSARRGAMATTATAATVTWSGRAPRICGAAGTGASRECSTPAEELERAQRLEEWERIIRMNGQGKRLLWH</sequence>
<keyword evidence="2" id="KW-1185">Reference proteome</keyword>
<accession>A0AAD7SHX6</accession>
<reference evidence="1" key="1">
    <citation type="journal article" date="2023" name="Science">
        <title>Genome structures resolve the early diversification of teleost fishes.</title>
        <authorList>
            <person name="Parey E."/>
            <person name="Louis A."/>
            <person name="Montfort J."/>
            <person name="Bouchez O."/>
            <person name="Roques C."/>
            <person name="Iampietro C."/>
            <person name="Lluch J."/>
            <person name="Castinel A."/>
            <person name="Donnadieu C."/>
            <person name="Desvignes T."/>
            <person name="Floi Bucao C."/>
            <person name="Jouanno E."/>
            <person name="Wen M."/>
            <person name="Mejri S."/>
            <person name="Dirks R."/>
            <person name="Jansen H."/>
            <person name="Henkel C."/>
            <person name="Chen W.J."/>
            <person name="Zahm M."/>
            <person name="Cabau C."/>
            <person name="Klopp C."/>
            <person name="Thompson A.W."/>
            <person name="Robinson-Rechavi M."/>
            <person name="Braasch I."/>
            <person name="Lecointre G."/>
            <person name="Bobe J."/>
            <person name="Postlethwait J.H."/>
            <person name="Berthelot C."/>
            <person name="Roest Crollius H."/>
            <person name="Guiguen Y."/>
        </authorList>
    </citation>
    <scope>NUCLEOTIDE SEQUENCE</scope>
    <source>
        <strain evidence="1">NC1722</strain>
    </source>
</reference>
<proteinExistence type="predicted"/>
<dbReference type="EMBL" id="JAINUG010000061">
    <property type="protein sequence ID" value="KAJ8402863.1"/>
    <property type="molecule type" value="Genomic_DNA"/>
</dbReference>
<protein>
    <submittedName>
        <fullName evidence="1">Uncharacterized protein</fullName>
    </submittedName>
</protein>
<gene>
    <name evidence="1" type="ORF">AAFF_G00361770</name>
</gene>
<dbReference type="Proteomes" id="UP001221898">
    <property type="component" value="Unassembled WGS sequence"/>
</dbReference>
<organism evidence="1 2">
    <name type="scientific">Aldrovandia affinis</name>
    <dbReference type="NCBI Taxonomy" id="143900"/>
    <lineage>
        <taxon>Eukaryota</taxon>
        <taxon>Metazoa</taxon>
        <taxon>Chordata</taxon>
        <taxon>Craniata</taxon>
        <taxon>Vertebrata</taxon>
        <taxon>Euteleostomi</taxon>
        <taxon>Actinopterygii</taxon>
        <taxon>Neopterygii</taxon>
        <taxon>Teleostei</taxon>
        <taxon>Notacanthiformes</taxon>
        <taxon>Halosauridae</taxon>
        <taxon>Aldrovandia</taxon>
    </lineage>
</organism>